<proteinExistence type="predicted"/>
<evidence type="ECO:0000313" key="2">
    <source>
        <dbReference type="Proteomes" id="UP001159427"/>
    </source>
</evidence>
<dbReference type="Proteomes" id="UP001159427">
    <property type="component" value="Unassembled WGS sequence"/>
</dbReference>
<evidence type="ECO:0000313" key="1">
    <source>
        <dbReference type="EMBL" id="CAH3193694.1"/>
    </source>
</evidence>
<organism evidence="1 2">
    <name type="scientific">Porites evermanni</name>
    <dbReference type="NCBI Taxonomy" id="104178"/>
    <lineage>
        <taxon>Eukaryota</taxon>
        <taxon>Metazoa</taxon>
        <taxon>Cnidaria</taxon>
        <taxon>Anthozoa</taxon>
        <taxon>Hexacorallia</taxon>
        <taxon>Scleractinia</taxon>
        <taxon>Fungiina</taxon>
        <taxon>Poritidae</taxon>
        <taxon>Porites</taxon>
    </lineage>
</organism>
<comment type="caution">
    <text evidence="1">The sequence shown here is derived from an EMBL/GenBank/DDBJ whole genome shotgun (WGS) entry which is preliminary data.</text>
</comment>
<keyword evidence="2" id="KW-1185">Reference proteome</keyword>
<dbReference type="EMBL" id="CALNXI010003566">
    <property type="protein sequence ID" value="CAH3193694.1"/>
    <property type="molecule type" value="Genomic_DNA"/>
</dbReference>
<accession>A0ABN8SVA7</accession>
<feature type="non-terminal residue" evidence="1">
    <location>
        <position position="133"/>
    </location>
</feature>
<protein>
    <submittedName>
        <fullName evidence="1">Uncharacterized protein</fullName>
    </submittedName>
</protein>
<sequence>MSFVVAQPVRGNLKDLGEYFDKKVKERQKIKSPCNYRQEMFCRSSCKMDELKRIKTFSKRSGVRHDPQRFVGKTVYVPHFNRDTVEFASRERDESKPGIKTLLPFLKNITEESDLENFQDLILALDACYWFHK</sequence>
<gene>
    <name evidence="1" type="ORF">PEVE_00026326</name>
</gene>
<name>A0ABN8SVA7_9CNID</name>
<reference evidence="1 2" key="1">
    <citation type="submission" date="2022-05" db="EMBL/GenBank/DDBJ databases">
        <authorList>
            <consortium name="Genoscope - CEA"/>
            <person name="William W."/>
        </authorList>
    </citation>
    <scope>NUCLEOTIDE SEQUENCE [LARGE SCALE GENOMIC DNA]</scope>
</reference>